<dbReference type="Pfam" id="PF03070">
    <property type="entry name" value="TENA_THI-4"/>
    <property type="match status" value="1"/>
</dbReference>
<dbReference type="SUPFAM" id="SSF48613">
    <property type="entry name" value="Heme oxygenase-like"/>
    <property type="match status" value="1"/>
</dbReference>
<dbReference type="PANTHER" id="PTHR40279:SF3">
    <property type="entry name" value="4-AMINOBENZOATE SYNTHASE"/>
    <property type="match status" value="1"/>
</dbReference>
<protein>
    <submittedName>
        <fullName evidence="3">Iron-containing redox enzyme family protein</fullName>
    </submittedName>
</protein>
<sequence>MSQLLTFPTTANQLAVSPGIQKRSFSPHPPWIVHLINDIAPYQERIFNCPLVKETAKGSLSLEQMRGWLMQLYPFIETFPQWIALNIAKAEDASAKETLIDNIRVEKWHAKQWMDMTDAFGISRESLHSCSILPEVEALTHYMWSINLRGTLAESMSAMSYAIEGTTQGIARSVLQGFPKYDGRDGIHLTKRAYAWMKNHAHYDEAHPLEALEIIIRSTDTEHMQEKVTHAAKRSMEYFHIALDACYRKFNPVDVSVHHRSARAA</sequence>
<accession>A0ABU3K999</accession>
<evidence type="ECO:0000256" key="1">
    <source>
        <dbReference type="ARBA" id="ARBA00023002"/>
    </source>
</evidence>
<proteinExistence type="predicted"/>
<dbReference type="Gene3D" id="1.20.910.10">
    <property type="entry name" value="Heme oxygenase-like"/>
    <property type="match status" value="1"/>
</dbReference>
<dbReference type="Proteomes" id="UP001250932">
    <property type="component" value="Unassembled WGS sequence"/>
</dbReference>
<keyword evidence="1" id="KW-0560">Oxidoreductase</keyword>
<dbReference type="InterPro" id="IPR016084">
    <property type="entry name" value="Haem_Oase-like_multi-hlx"/>
</dbReference>
<dbReference type="InterPro" id="IPR004305">
    <property type="entry name" value="Thiaminase-2/PQQC"/>
</dbReference>
<evidence type="ECO:0000259" key="2">
    <source>
        <dbReference type="Pfam" id="PF03070"/>
    </source>
</evidence>
<comment type="caution">
    <text evidence="3">The sequence shown here is derived from an EMBL/GenBank/DDBJ whole genome shotgun (WGS) entry which is preliminary data.</text>
</comment>
<dbReference type="EMBL" id="JAQOUE010000001">
    <property type="protein sequence ID" value="MDT7042987.1"/>
    <property type="molecule type" value="Genomic_DNA"/>
</dbReference>
<keyword evidence="4" id="KW-1185">Reference proteome</keyword>
<feature type="domain" description="Thiaminase-2/PQQC" evidence="2">
    <location>
        <begin position="39"/>
        <end position="240"/>
    </location>
</feature>
<gene>
    <name evidence="3" type="ORF">PPG34_11535</name>
</gene>
<dbReference type="RefSeq" id="WP_313833462.1">
    <property type="nucleotide sequence ID" value="NZ_JAQOUE010000001.1"/>
</dbReference>
<dbReference type="InterPro" id="IPR039068">
    <property type="entry name" value="PqqC-like"/>
</dbReference>
<dbReference type="PANTHER" id="PTHR40279">
    <property type="entry name" value="PQQC-LIKE PROTEIN"/>
    <property type="match status" value="1"/>
</dbReference>
<evidence type="ECO:0000313" key="3">
    <source>
        <dbReference type="EMBL" id="MDT7042987.1"/>
    </source>
</evidence>
<organism evidence="3 4">
    <name type="scientific">Candidatus Nitronereus thalassa</name>
    <dbReference type="NCBI Taxonomy" id="3020898"/>
    <lineage>
        <taxon>Bacteria</taxon>
        <taxon>Pseudomonadati</taxon>
        <taxon>Nitrospirota</taxon>
        <taxon>Nitrospiria</taxon>
        <taxon>Nitrospirales</taxon>
        <taxon>Nitrospiraceae</taxon>
        <taxon>Candidatus Nitronereus</taxon>
    </lineage>
</organism>
<evidence type="ECO:0000313" key="4">
    <source>
        <dbReference type="Proteomes" id="UP001250932"/>
    </source>
</evidence>
<name>A0ABU3K999_9BACT</name>
<reference evidence="3 4" key="1">
    <citation type="journal article" date="2023" name="ISME J.">
        <title>Cultivation and genomic characterization of novel and ubiquitous marine nitrite-oxidizing bacteria from the Nitrospirales.</title>
        <authorList>
            <person name="Mueller A.J."/>
            <person name="Daebeler A."/>
            <person name="Herbold C.W."/>
            <person name="Kirkegaard R.H."/>
            <person name="Daims H."/>
        </authorList>
    </citation>
    <scope>NUCLEOTIDE SEQUENCE [LARGE SCALE GENOMIC DNA]</scope>
    <source>
        <strain evidence="3 4">EB</strain>
    </source>
</reference>